<dbReference type="InterPro" id="IPR000550">
    <property type="entry name" value="Hppk"/>
</dbReference>
<dbReference type="Proteomes" id="UP000282125">
    <property type="component" value="Unassembled WGS sequence"/>
</dbReference>
<evidence type="ECO:0000256" key="8">
    <source>
        <dbReference type="ARBA" id="ARBA00022840"/>
    </source>
</evidence>
<dbReference type="EC" id="2.7.6.3" evidence="3"/>
<proteinExistence type="inferred from homology"/>
<comment type="similarity">
    <text evidence="2">Belongs to the HPPK family.</text>
</comment>
<dbReference type="OrthoDB" id="9808041at2"/>
<comment type="pathway">
    <text evidence="1">Cofactor biosynthesis; tetrahydrofolate biosynthesis; 2-amino-4-hydroxy-6-hydroxymethyl-7,8-dihydropteridine diphosphate from 7,8-dihydroneopterin triphosphate: step 4/4.</text>
</comment>
<dbReference type="GO" id="GO:0046656">
    <property type="term" value="P:folic acid biosynthetic process"/>
    <property type="evidence" value="ECO:0007669"/>
    <property type="project" value="UniProtKB-KW"/>
</dbReference>
<evidence type="ECO:0000256" key="5">
    <source>
        <dbReference type="ARBA" id="ARBA00022679"/>
    </source>
</evidence>
<keyword evidence="15" id="KW-1185">Reference proteome</keyword>
<keyword evidence="7 14" id="KW-0418">Kinase</keyword>
<evidence type="ECO:0000256" key="7">
    <source>
        <dbReference type="ARBA" id="ARBA00022777"/>
    </source>
</evidence>
<evidence type="ECO:0000256" key="9">
    <source>
        <dbReference type="ARBA" id="ARBA00022909"/>
    </source>
</evidence>
<evidence type="ECO:0000256" key="6">
    <source>
        <dbReference type="ARBA" id="ARBA00022741"/>
    </source>
</evidence>
<dbReference type="PROSITE" id="PS00794">
    <property type="entry name" value="HPPK"/>
    <property type="match status" value="1"/>
</dbReference>
<evidence type="ECO:0000313" key="14">
    <source>
        <dbReference type="EMBL" id="RRH78609.1"/>
    </source>
</evidence>
<organism evidence="14 15">
    <name type="scientific">Falsigemmobacter faecalis</name>
    <dbReference type="NCBI Taxonomy" id="2488730"/>
    <lineage>
        <taxon>Bacteria</taxon>
        <taxon>Pseudomonadati</taxon>
        <taxon>Pseudomonadota</taxon>
        <taxon>Alphaproteobacteria</taxon>
        <taxon>Rhodobacterales</taxon>
        <taxon>Paracoccaceae</taxon>
        <taxon>Falsigemmobacter</taxon>
    </lineage>
</organism>
<dbReference type="GO" id="GO:0016301">
    <property type="term" value="F:kinase activity"/>
    <property type="evidence" value="ECO:0007669"/>
    <property type="project" value="UniProtKB-KW"/>
</dbReference>
<dbReference type="NCBIfam" id="TIGR01498">
    <property type="entry name" value="folK"/>
    <property type="match status" value="1"/>
</dbReference>
<name>A0A3P3DWS7_9RHOB</name>
<keyword evidence="6" id="KW-0547">Nucleotide-binding</keyword>
<evidence type="ECO:0000256" key="3">
    <source>
        <dbReference type="ARBA" id="ARBA00013253"/>
    </source>
</evidence>
<dbReference type="AlphaFoldDB" id="A0A3P3DWS7"/>
<dbReference type="InterPro" id="IPR035907">
    <property type="entry name" value="Hppk_sf"/>
</dbReference>
<evidence type="ECO:0000256" key="10">
    <source>
        <dbReference type="ARBA" id="ARBA00029409"/>
    </source>
</evidence>
<protein>
    <recommendedName>
        <fullName evidence="4">2-amino-4-hydroxy-6-hydroxymethyldihydropteridine pyrophosphokinase</fullName>
        <ecNumber evidence="3">2.7.6.3</ecNumber>
    </recommendedName>
    <alternativeName>
        <fullName evidence="11">6-hydroxymethyl-7,8-dihydropterin pyrophosphokinase</fullName>
    </alternativeName>
    <alternativeName>
        <fullName evidence="12">7,8-dihydro-6-hydroxymethylpterin-pyrophosphokinase</fullName>
    </alternativeName>
</protein>
<feature type="domain" description="7,8-dihydro-6-hydroxymethylpterin-pyrophosphokinase" evidence="13">
    <location>
        <begin position="102"/>
        <end position="113"/>
    </location>
</feature>
<dbReference type="Pfam" id="PF01288">
    <property type="entry name" value="HPPK"/>
    <property type="match status" value="1"/>
</dbReference>
<dbReference type="PANTHER" id="PTHR43071:SF1">
    <property type="entry name" value="2-AMINO-4-HYDROXY-6-HYDROXYMETHYLDIHYDROPTERIDINE PYROPHOSPHOKINASE"/>
    <property type="match status" value="1"/>
</dbReference>
<dbReference type="CDD" id="cd00483">
    <property type="entry name" value="HPPK"/>
    <property type="match status" value="1"/>
</dbReference>
<evidence type="ECO:0000256" key="2">
    <source>
        <dbReference type="ARBA" id="ARBA00005810"/>
    </source>
</evidence>
<dbReference type="Gene3D" id="3.30.70.560">
    <property type="entry name" value="7,8-Dihydro-6-hydroxymethylpterin-pyrophosphokinase HPPK"/>
    <property type="match status" value="1"/>
</dbReference>
<sequence length="201" mass="21705">MSPSAKRVIIAAGANLPVKPGETGLCSTGPYGTISRVIEQLQSAGFSGLRASPVYRTQAFPAGSGPDYANAAFSACWSGTAAEALAALHAIEAEAGRERLTRWGARTLDLDLIAMEDTVLPDRAGFAHWLHLAPEDQSRLSPDQLILPHPRLQDRAFVLVPAADVAPDWRHPVLGRTIRELCDALPPKDRAEVRLWDHSET</sequence>
<comment type="function">
    <text evidence="10">Catalyzes the transfer of pyrophosphate from adenosine triphosphate (ATP) to 6-hydroxymethyl-7,8-dihydropterin, an enzymatic step in folate biosynthesis pathway.</text>
</comment>
<evidence type="ECO:0000259" key="13">
    <source>
        <dbReference type="PROSITE" id="PS00794"/>
    </source>
</evidence>
<dbReference type="UniPathway" id="UPA00077">
    <property type="reaction ID" value="UER00155"/>
</dbReference>
<reference evidence="14 15" key="1">
    <citation type="submission" date="2018-11" db="EMBL/GenBank/DDBJ databases">
        <title>Gemmobacter sp. nov., YIM 102744-1 draft genome.</title>
        <authorList>
            <person name="Li G."/>
            <person name="Jiang Y."/>
        </authorList>
    </citation>
    <scope>NUCLEOTIDE SEQUENCE [LARGE SCALE GENOMIC DNA]</scope>
    <source>
        <strain evidence="14 15">YIM 102744-1</strain>
    </source>
</reference>
<dbReference type="PANTHER" id="PTHR43071">
    <property type="entry name" value="2-AMINO-4-HYDROXY-6-HYDROXYMETHYLDIHYDROPTERIDINE PYROPHOSPHOKINASE"/>
    <property type="match status" value="1"/>
</dbReference>
<evidence type="ECO:0000313" key="15">
    <source>
        <dbReference type="Proteomes" id="UP000282125"/>
    </source>
</evidence>
<accession>A0A3P3DWS7</accession>
<dbReference type="SUPFAM" id="SSF55083">
    <property type="entry name" value="6-hydroxymethyl-7,8-dihydropterin pyrophosphokinase, HPPK"/>
    <property type="match status" value="1"/>
</dbReference>
<evidence type="ECO:0000256" key="11">
    <source>
        <dbReference type="ARBA" id="ARBA00029766"/>
    </source>
</evidence>
<keyword evidence="5 14" id="KW-0808">Transferase</keyword>
<evidence type="ECO:0000256" key="12">
    <source>
        <dbReference type="ARBA" id="ARBA00033413"/>
    </source>
</evidence>
<gene>
    <name evidence="14" type="primary">folK</name>
    <name evidence="14" type="ORF">EG244_00720</name>
</gene>
<evidence type="ECO:0000256" key="1">
    <source>
        <dbReference type="ARBA" id="ARBA00005051"/>
    </source>
</evidence>
<dbReference type="GO" id="GO:0046654">
    <property type="term" value="P:tetrahydrofolate biosynthetic process"/>
    <property type="evidence" value="ECO:0007669"/>
    <property type="project" value="UniProtKB-UniPathway"/>
</dbReference>
<dbReference type="EMBL" id="RRAZ01000001">
    <property type="protein sequence ID" value="RRH78609.1"/>
    <property type="molecule type" value="Genomic_DNA"/>
</dbReference>
<keyword evidence="8" id="KW-0067">ATP-binding</keyword>
<comment type="caution">
    <text evidence="14">The sequence shown here is derived from an EMBL/GenBank/DDBJ whole genome shotgun (WGS) entry which is preliminary data.</text>
</comment>
<dbReference type="GO" id="GO:0003848">
    <property type="term" value="F:2-amino-4-hydroxy-6-hydroxymethyldihydropteridine diphosphokinase activity"/>
    <property type="evidence" value="ECO:0007669"/>
    <property type="project" value="UniProtKB-EC"/>
</dbReference>
<keyword evidence="9" id="KW-0289">Folate biosynthesis</keyword>
<evidence type="ECO:0000256" key="4">
    <source>
        <dbReference type="ARBA" id="ARBA00016218"/>
    </source>
</evidence>
<dbReference type="GO" id="GO:0005524">
    <property type="term" value="F:ATP binding"/>
    <property type="evidence" value="ECO:0007669"/>
    <property type="project" value="UniProtKB-KW"/>
</dbReference>